<dbReference type="GeneID" id="87877589"/>
<accession>A0AAJ0ICB5</accession>
<proteinExistence type="predicted"/>
<comment type="caution">
    <text evidence="1">The sequence shown here is derived from an EMBL/GenBank/DDBJ whole genome shotgun (WGS) entry which is preliminary data.</text>
</comment>
<dbReference type="EMBL" id="JAULSX010000002">
    <property type="protein sequence ID" value="KAK3497013.1"/>
    <property type="molecule type" value="Genomic_DNA"/>
</dbReference>
<keyword evidence="2" id="KW-1185">Reference proteome</keyword>
<dbReference type="Proteomes" id="UP001285908">
    <property type="component" value="Unassembled WGS sequence"/>
</dbReference>
<evidence type="ECO:0000313" key="2">
    <source>
        <dbReference type="Proteomes" id="UP001285908"/>
    </source>
</evidence>
<name>A0AAJ0ICB5_9PEZI</name>
<protein>
    <submittedName>
        <fullName evidence="1">Uncharacterized protein</fullName>
    </submittedName>
</protein>
<evidence type="ECO:0000313" key="1">
    <source>
        <dbReference type="EMBL" id="KAK3497013.1"/>
    </source>
</evidence>
<dbReference type="RefSeq" id="XP_062695277.1">
    <property type="nucleotide sequence ID" value="XM_062839967.1"/>
</dbReference>
<organism evidence="1 2">
    <name type="scientific">Neurospora hispaniola</name>
    <dbReference type="NCBI Taxonomy" id="588809"/>
    <lineage>
        <taxon>Eukaryota</taxon>
        <taxon>Fungi</taxon>
        <taxon>Dikarya</taxon>
        <taxon>Ascomycota</taxon>
        <taxon>Pezizomycotina</taxon>
        <taxon>Sordariomycetes</taxon>
        <taxon>Sordariomycetidae</taxon>
        <taxon>Sordariales</taxon>
        <taxon>Sordariaceae</taxon>
        <taxon>Neurospora</taxon>
    </lineage>
</organism>
<gene>
    <name evidence="1" type="ORF">B0T23DRAFT_426176</name>
</gene>
<reference evidence="1 2" key="1">
    <citation type="journal article" date="2023" name="Mol. Phylogenet. Evol.">
        <title>Genome-scale phylogeny and comparative genomics of the fungal order Sordariales.</title>
        <authorList>
            <person name="Hensen N."/>
            <person name="Bonometti L."/>
            <person name="Westerberg I."/>
            <person name="Brannstrom I.O."/>
            <person name="Guillou S."/>
            <person name="Cros-Aarteil S."/>
            <person name="Calhoun S."/>
            <person name="Haridas S."/>
            <person name="Kuo A."/>
            <person name="Mondo S."/>
            <person name="Pangilinan J."/>
            <person name="Riley R."/>
            <person name="LaButti K."/>
            <person name="Andreopoulos B."/>
            <person name="Lipzen A."/>
            <person name="Chen C."/>
            <person name="Yan M."/>
            <person name="Daum C."/>
            <person name="Ng V."/>
            <person name="Clum A."/>
            <person name="Steindorff A."/>
            <person name="Ohm R.A."/>
            <person name="Martin F."/>
            <person name="Silar P."/>
            <person name="Natvig D.O."/>
            <person name="Lalanne C."/>
            <person name="Gautier V."/>
            <person name="Ament-Velasquez S.L."/>
            <person name="Kruys A."/>
            <person name="Hutchinson M.I."/>
            <person name="Powell A.J."/>
            <person name="Barry K."/>
            <person name="Miller A.N."/>
            <person name="Grigoriev I.V."/>
            <person name="Debuchy R."/>
            <person name="Gladieux P."/>
            <person name="Hiltunen Thoren M."/>
            <person name="Johannesson H."/>
        </authorList>
    </citation>
    <scope>NUCLEOTIDE SEQUENCE [LARGE SCALE GENOMIC DNA]</scope>
    <source>
        <strain evidence="1 2">FGSC 10403</strain>
    </source>
</reference>
<dbReference type="AlphaFoldDB" id="A0AAJ0ICB5"/>
<sequence length="182" mass="20947">MKYKENQAVDRMDEEDRGRVSFMDLAVEIRSRIYGYVYGSHSVQHFKLPLWYMTQGSGRHIPKPITSKATTKLTLLPCEGALDDNNASSHAPTRELLSAHRLMNHIPTALLLICCQVDSVQAARNFLNDRISADWQRQSMRYVRMQLDLSEDKSNQNSNADDNKNSNVKKAEAWEELGMFRR</sequence>